<reference evidence="15 16" key="1">
    <citation type="submission" date="2018-08" db="EMBL/GenBank/DDBJ databases">
        <title>Draft genome of the lignicolous fungus Coniochaeta pulveracea.</title>
        <authorList>
            <person name="Borstlap C.J."/>
            <person name="De Witt R.N."/>
            <person name="Botha A."/>
            <person name="Volschenk H."/>
        </authorList>
    </citation>
    <scope>NUCLEOTIDE SEQUENCE [LARGE SCALE GENOMIC DNA]</scope>
    <source>
        <strain evidence="15 16">CAB683</strain>
    </source>
</reference>
<protein>
    <recommendedName>
        <fullName evidence="12">D-serine dehydratase</fullName>
        <ecNumber evidence="11">4.3.1.18</ecNumber>
    </recommendedName>
    <alternativeName>
        <fullName evidence="13">D-serine deaminase</fullName>
    </alternativeName>
</protein>
<dbReference type="Gene3D" id="2.40.37.20">
    <property type="entry name" value="D-serine dehydratase-like domain"/>
    <property type="match status" value="1"/>
</dbReference>
<evidence type="ECO:0000256" key="7">
    <source>
        <dbReference type="ARBA" id="ARBA00022898"/>
    </source>
</evidence>
<dbReference type="AlphaFoldDB" id="A0A420YK93"/>
<evidence type="ECO:0000256" key="12">
    <source>
        <dbReference type="ARBA" id="ARBA00069616"/>
    </source>
</evidence>
<keyword evidence="16" id="KW-1185">Reference proteome</keyword>
<dbReference type="GO" id="GO:0046872">
    <property type="term" value="F:metal ion binding"/>
    <property type="evidence" value="ECO:0007669"/>
    <property type="project" value="UniProtKB-KW"/>
</dbReference>
<evidence type="ECO:0000313" key="16">
    <source>
        <dbReference type="Proteomes" id="UP000275385"/>
    </source>
</evidence>
<dbReference type="EC" id="4.3.1.18" evidence="11"/>
<dbReference type="Gene3D" id="3.20.20.10">
    <property type="entry name" value="Alanine racemase"/>
    <property type="match status" value="1"/>
</dbReference>
<dbReference type="InterPro" id="IPR051466">
    <property type="entry name" value="D-amino_acid_metab_enzyme"/>
</dbReference>
<keyword evidence="4" id="KW-0216">Detoxification</keyword>
<evidence type="ECO:0000256" key="9">
    <source>
        <dbReference type="ARBA" id="ARBA00051198"/>
    </source>
</evidence>
<keyword evidence="8" id="KW-0456">Lyase</keyword>
<gene>
    <name evidence="15" type="ORF">DL546_006575</name>
</gene>
<dbReference type="GO" id="GO:0036088">
    <property type="term" value="P:D-serine catabolic process"/>
    <property type="evidence" value="ECO:0007669"/>
    <property type="project" value="TreeGrafter"/>
</dbReference>
<evidence type="ECO:0000256" key="6">
    <source>
        <dbReference type="ARBA" id="ARBA00022833"/>
    </source>
</evidence>
<dbReference type="InterPro" id="IPR026956">
    <property type="entry name" value="D-ser_dehydrat-like_dom"/>
</dbReference>
<dbReference type="STRING" id="177199.A0A420YK93"/>
<dbReference type="FunFam" id="3.20.20.10:FF:000016">
    <property type="entry name" value="D-serine dehydratase"/>
    <property type="match status" value="1"/>
</dbReference>
<dbReference type="SUPFAM" id="SSF51419">
    <property type="entry name" value="PLP-binding barrel"/>
    <property type="match status" value="1"/>
</dbReference>
<dbReference type="GO" id="GO:0008721">
    <property type="term" value="F:D-serine ammonia-lyase activity"/>
    <property type="evidence" value="ECO:0007669"/>
    <property type="project" value="UniProtKB-EC"/>
</dbReference>
<comment type="cofactor">
    <cofactor evidence="2">
        <name>Zn(2+)</name>
        <dbReference type="ChEBI" id="CHEBI:29105"/>
    </cofactor>
</comment>
<sequence length="500" mass="55566">MDSQVYLSGSQTELTPEDKFFLENVKDKFEEVKMRWVTDYLDELDPLPAAILDVGKVRVNCQRMLDATQRLGLLWRPHVKTHKTIQLTRLQVGDEATTPVNIVISTLAEARMLLPLMKEYKEKGREVNMLYSFPAHKAAIAVLWDIHHALGENSVTLMVDHPDQVQLVERHAHDMGFKIGVFIKIDTGYHRAGVLPDSPECDALISRVLESERSGKCFLHGLYSHASHSYNGQDSQDAISVLCDEFEGIYRVARSRLSGRSRPLVLSVGATPTATAVQNPGVDGATSEDGPETKRLREMMAAMKAEGCALEVHAGVYPTLDLQQLATHARGQSLMTHDDIALTVLAEVVSLYPGRGQNDTTEALITAGSLALGREPVQGGREYSGWGIMSPWRAPRSLENEEDLPKYPVPGPDFPKGFKGWEVGRISQEHGILVWKGKKEDEVPLKVGQKIRIWPNHACIAGAGFDYYAVIDSTLEGRDPDALGPRSEEVLDMWLRTRGW</sequence>
<comment type="similarity">
    <text evidence="3">Belongs to the DSD1 family.</text>
</comment>
<dbReference type="PANTHER" id="PTHR28004:SF2">
    <property type="entry name" value="D-SERINE DEHYDRATASE"/>
    <property type="match status" value="1"/>
</dbReference>
<evidence type="ECO:0000256" key="13">
    <source>
        <dbReference type="ARBA" id="ARBA00075219"/>
    </source>
</evidence>
<evidence type="ECO:0000259" key="14">
    <source>
        <dbReference type="SMART" id="SM01119"/>
    </source>
</evidence>
<dbReference type="InterPro" id="IPR001608">
    <property type="entry name" value="Ala_racemase_N"/>
</dbReference>
<feature type="domain" description="D-serine dehydratase-like" evidence="14">
    <location>
        <begin position="341"/>
        <end position="472"/>
    </location>
</feature>
<dbReference type="InterPro" id="IPR042208">
    <property type="entry name" value="D-ser_dehydrat-like_sf"/>
</dbReference>
<comment type="cofactor">
    <cofactor evidence="1">
        <name>pyridoxal 5'-phosphate</name>
        <dbReference type="ChEBI" id="CHEBI:597326"/>
    </cofactor>
</comment>
<evidence type="ECO:0000256" key="2">
    <source>
        <dbReference type="ARBA" id="ARBA00001947"/>
    </source>
</evidence>
<proteinExistence type="inferred from homology"/>
<evidence type="ECO:0000256" key="4">
    <source>
        <dbReference type="ARBA" id="ARBA00022575"/>
    </source>
</evidence>
<comment type="function">
    <text evidence="10">Catalyzes the conversion of D-serine to pyruvate and ammonia. May play a role in D-serine detoxification.</text>
</comment>
<evidence type="ECO:0000313" key="15">
    <source>
        <dbReference type="EMBL" id="RKU48271.1"/>
    </source>
</evidence>
<dbReference type="PANTHER" id="PTHR28004">
    <property type="entry name" value="ZGC:162816-RELATED"/>
    <property type="match status" value="1"/>
</dbReference>
<comment type="caution">
    <text evidence="15">The sequence shown here is derived from an EMBL/GenBank/DDBJ whole genome shotgun (WGS) entry which is preliminary data.</text>
</comment>
<dbReference type="GO" id="GO:0009636">
    <property type="term" value="P:response to toxic substance"/>
    <property type="evidence" value="ECO:0007669"/>
    <property type="project" value="UniProtKB-KW"/>
</dbReference>
<dbReference type="Pfam" id="PF14031">
    <property type="entry name" value="D-ser_dehydrat"/>
    <property type="match status" value="1"/>
</dbReference>
<keyword evidence="7" id="KW-0663">Pyridoxal phosphate</keyword>
<dbReference type="EMBL" id="QVQW01000005">
    <property type="protein sequence ID" value="RKU48271.1"/>
    <property type="molecule type" value="Genomic_DNA"/>
</dbReference>
<dbReference type="OrthoDB" id="20198at2759"/>
<organism evidence="15 16">
    <name type="scientific">Coniochaeta pulveracea</name>
    <dbReference type="NCBI Taxonomy" id="177199"/>
    <lineage>
        <taxon>Eukaryota</taxon>
        <taxon>Fungi</taxon>
        <taxon>Dikarya</taxon>
        <taxon>Ascomycota</taxon>
        <taxon>Pezizomycotina</taxon>
        <taxon>Sordariomycetes</taxon>
        <taxon>Sordariomycetidae</taxon>
        <taxon>Coniochaetales</taxon>
        <taxon>Coniochaetaceae</taxon>
        <taxon>Coniochaeta</taxon>
    </lineage>
</organism>
<evidence type="ECO:0000256" key="3">
    <source>
        <dbReference type="ARBA" id="ARBA00005323"/>
    </source>
</evidence>
<evidence type="ECO:0000256" key="11">
    <source>
        <dbReference type="ARBA" id="ARBA00066349"/>
    </source>
</evidence>
<keyword evidence="5" id="KW-0479">Metal-binding</keyword>
<dbReference type="InterPro" id="IPR029066">
    <property type="entry name" value="PLP-binding_barrel"/>
</dbReference>
<dbReference type="Proteomes" id="UP000275385">
    <property type="component" value="Unassembled WGS sequence"/>
</dbReference>
<comment type="catalytic activity">
    <reaction evidence="9">
        <text>D-serine = pyruvate + NH4(+)</text>
        <dbReference type="Rhea" id="RHEA:13977"/>
        <dbReference type="ChEBI" id="CHEBI:15361"/>
        <dbReference type="ChEBI" id="CHEBI:28938"/>
        <dbReference type="ChEBI" id="CHEBI:35247"/>
        <dbReference type="EC" id="4.3.1.18"/>
    </reaction>
    <physiologicalReaction direction="left-to-right" evidence="9">
        <dbReference type="Rhea" id="RHEA:13978"/>
    </physiologicalReaction>
</comment>
<dbReference type="SMART" id="SM01119">
    <property type="entry name" value="D-ser_dehydrat"/>
    <property type="match status" value="1"/>
</dbReference>
<dbReference type="Pfam" id="PF01168">
    <property type="entry name" value="Ala_racemase_N"/>
    <property type="match status" value="1"/>
</dbReference>
<evidence type="ECO:0000256" key="10">
    <source>
        <dbReference type="ARBA" id="ARBA00055764"/>
    </source>
</evidence>
<evidence type="ECO:0000256" key="8">
    <source>
        <dbReference type="ARBA" id="ARBA00023239"/>
    </source>
</evidence>
<accession>A0A420YK93</accession>
<name>A0A420YK93_9PEZI</name>
<keyword evidence="6" id="KW-0862">Zinc</keyword>
<evidence type="ECO:0000256" key="5">
    <source>
        <dbReference type="ARBA" id="ARBA00022723"/>
    </source>
</evidence>
<evidence type="ECO:0000256" key="1">
    <source>
        <dbReference type="ARBA" id="ARBA00001933"/>
    </source>
</evidence>